<keyword evidence="2" id="KW-1185">Reference proteome</keyword>
<dbReference type="EMBL" id="NFZW01000013">
    <property type="protein sequence ID" value="RFA35196.1"/>
    <property type="molecule type" value="Genomic_DNA"/>
</dbReference>
<proteinExistence type="predicted"/>
<reference evidence="2" key="1">
    <citation type="submission" date="2017-05" db="EMBL/GenBank/DDBJ databases">
        <authorList>
            <person name="Sharma S."/>
            <person name="Sidhu C."/>
            <person name="Pinnaka A.K."/>
        </authorList>
    </citation>
    <scope>NUCLEOTIDE SEQUENCE [LARGE SCALE GENOMIC DNA]</scope>
    <source>
        <strain evidence="2">AK93</strain>
    </source>
</reference>
<comment type="caution">
    <text evidence="1">The sequence shown here is derived from an EMBL/GenBank/DDBJ whole genome shotgun (WGS) entry which is preliminary data.</text>
</comment>
<evidence type="ECO:0000313" key="2">
    <source>
        <dbReference type="Proteomes" id="UP000256763"/>
    </source>
</evidence>
<feature type="non-terminal residue" evidence="1">
    <location>
        <position position="1"/>
    </location>
</feature>
<accession>A0A3E0WT98</accession>
<sequence length="146" mass="16072">ADGTVRLFGNTVTLKADQGVTFNGPVSYEVPGSNQPERVSVPSPLESVAIPDLALEGFRPPEQERWLKINVNRPEDLEGDLDFCLESDDGAYTQTLSCSEVAEDEKGRLALLFEDVEPGKRYTLTAKAEDAERVLFDGIALRQMAR</sequence>
<dbReference type="Proteomes" id="UP000256763">
    <property type="component" value="Unassembled WGS sequence"/>
</dbReference>
<name>A0A3E0WT98_9GAMM</name>
<protein>
    <submittedName>
        <fullName evidence="1">Uncharacterized protein</fullName>
    </submittedName>
</protein>
<dbReference type="AlphaFoldDB" id="A0A3E0WT98"/>
<evidence type="ECO:0000313" key="1">
    <source>
        <dbReference type="EMBL" id="RFA35196.1"/>
    </source>
</evidence>
<gene>
    <name evidence="1" type="ORF">CAL65_13925</name>
</gene>
<organism evidence="1 2">
    <name type="scientific">Alkalilimnicola ehrlichii</name>
    <dbReference type="NCBI Taxonomy" id="351052"/>
    <lineage>
        <taxon>Bacteria</taxon>
        <taxon>Pseudomonadati</taxon>
        <taxon>Pseudomonadota</taxon>
        <taxon>Gammaproteobacteria</taxon>
        <taxon>Chromatiales</taxon>
        <taxon>Ectothiorhodospiraceae</taxon>
        <taxon>Alkalilimnicola</taxon>
    </lineage>
</organism>
<dbReference type="RefSeq" id="WP_181919681.1">
    <property type="nucleotide sequence ID" value="NZ_NFZW01000013.1"/>
</dbReference>